<name>A0A0B2UVD2_TOXCA</name>
<reference evidence="9 10" key="1">
    <citation type="submission" date="2014-11" db="EMBL/GenBank/DDBJ databases">
        <title>Genetic blueprint of the zoonotic pathogen Toxocara canis.</title>
        <authorList>
            <person name="Zhu X.-Q."/>
            <person name="Korhonen P.K."/>
            <person name="Cai H."/>
            <person name="Young N.D."/>
            <person name="Nejsum P."/>
            <person name="von Samson-Himmelstjerna G."/>
            <person name="Boag P.R."/>
            <person name="Tan P."/>
            <person name="Li Q."/>
            <person name="Min J."/>
            <person name="Yang Y."/>
            <person name="Wang X."/>
            <person name="Fang X."/>
            <person name="Hall R.S."/>
            <person name="Hofmann A."/>
            <person name="Sternberg P.W."/>
            <person name="Jex A.R."/>
            <person name="Gasser R.B."/>
        </authorList>
    </citation>
    <scope>NUCLEOTIDE SEQUENCE [LARGE SCALE GENOMIC DNA]</scope>
    <source>
        <strain evidence="9">PN_DK_2014</strain>
    </source>
</reference>
<dbReference type="OMA" id="TLWCQAE"/>
<dbReference type="PANTHER" id="PTHR11640:SF31">
    <property type="entry name" value="IRREGULAR CHIASM C-ROUGHEST PROTEIN-RELATED"/>
    <property type="match status" value="1"/>
</dbReference>
<dbReference type="PROSITE" id="PS50835">
    <property type="entry name" value="IG_LIKE"/>
    <property type="match status" value="2"/>
</dbReference>
<organism evidence="9 10">
    <name type="scientific">Toxocara canis</name>
    <name type="common">Canine roundworm</name>
    <dbReference type="NCBI Taxonomy" id="6265"/>
    <lineage>
        <taxon>Eukaryota</taxon>
        <taxon>Metazoa</taxon>
        <taxon>Ecdysozoa</taxon>
        <taxon>Nematoda</taxon>
        <taxon>Chromadorea</taxon>
        <taxon>Rhabditida</taxon>
        <taxon>Spirurina</taxon>
        <taxon>Ascaridomorpha</taxon>
        <taxon>Ascaridoidea</taxon>
        <taxon>Toxocaridae</taxon>
        <taxon>Toxocara</taxon>
    </lineage>
</organism>
<dbReference type="GO" id="GO:0005911">
    <property type="term" value="C:cell-cell junction"/>
    <property type="evidence" value="ECO:0007669"/>
    <property type="project" value="TreeGrafter"/>
</dbReference>
<dbReference type="AlphaFoldDB" id="A0A0B2UVD2"/>
<feature type="signal peptide" evidence="7">
    <location>
        <begin position="1"/>
        <end position="24"/>
    </location>
</feature>
<dbReference type="STRING" id="6265.A0A0B2UVD2"/>
<sequence>MAMKSGGWVLMLLATLLPNDYVDAAQAKGNPHVEIVVKLGRTSKLRPLRAVDNVTLWCQAEEHGSALTIKSAMFVRKKDGVVLTATISEDGKRASHNFGTARVDEAGNYTCKITTANGSVSGNHQVFVRPVLMVGESDRFDAAEDDAFRFEGNSISSVMGHNVNLTCPVVAFPAARHSWTKDGKILVADGEHVRFAPGGVVELIKVRDEDRGIYECTAKNEFIINGRTQVSSVVLSRRLRVKGELAWLWPLLVIIAIVALLILIIVFCECRKKRNEQKL</sequence>
<evidence type="ECO:0000256" key="4">
    <source>
        <dbReference type="ARBA" id="ARBA00023180"/>
    </source>
</evidence>
<accession>A0A0B2UVD2</accession>
<keyword evidence="2 6" id="KW-0472">Membrane</keyword>
<keyword evidence="3" id="KW-1015">Disulfide bond</keyword>
<evidence type="ECO:0000256" key="7">
    <source>
        <dbReference type="SAM" id="SignalP"/>
    </source>
</evidence>
<dbReference type="Gene3D" id="2.60.40.10">
    <property type="entry name" value="Immunoglobulins"/>
    <property type="match status" value="2"/>
</dbReference>
<dbReference type="PANTHER" id="PTHR11640">
    <property type="entry name" value="NEPHRIN"/>
    <property type="match status" value="1"/>
</dbReference>
<evidence type="ECO:0000256" key="5">
    <source>
        <dbReference type="ARBA" id="ARBA00023319"/>
    </source>
</evidence>
<evidence type="ECO:0000313" key="10">
    <source>
        <dbReference type="Proteomes" id="UP000031036"/>
    </source>
</evidence>
<evidence type="ECO:0000256" key="6">
    <source>
        <dbReference type="SAM" id="Phobius"/>
    </source>
</evidence>
<feature type="chain" id="PRO_5002095131" evidence="7">
    <location>
        <begin position="25"/>
        <end position="279"/>
    </location>
</feature>
<feature type="domain" description="Ig-like" evidence="8">
    <location>
        <begin position="130"/>
        <end position="236"/>
    </location>
</feature>
<dbReference type="SMART" id="SM00409">
    <property type="entry name" value="IG"/>
    <property type="match status" value="2"/>
</dbReference>
<dbReference type="InterPro" id="IPR036179">
    <property type="entry name" value="Ig-like_dom_sf"/>
</dbReference>
<dbReference type="InterPro" id="IPR003599">
    <property type="entry name" value="Ig_sub"/>
</dbReference>
<dbReference type="InterPro" id="IPR013783">
    <property type="entry name" value="Ig-like_fold"/>
</dbReference>
<feature type="transmembrane region" description="Helical" evidence="6">
    <location>
        <begin position="247"/>
        <end position="268"/>
    </location>
</feature>
<dbReference type="CDD" id="cd00096">
    <property type="entry name" value="Ig"/>
    <property type="match status" value="1"/>
</dbReference>
<keyword evidence="7" id="KW-0732">Signal</keyword>
<dbReference type="InterPro" id="IPR051275">
    <property type="entry name" value="Cell_adhesion_signaling"/>
</dbReference>
<keyword evidence="10" id="KW-1185">Reference proteome</keyword>
<dbReference type="InterPro" id="IPR003598">
    <property type="entry name" value="Ig_sub2"/>
</dbReference>
<dbReference type="GO" id="GO:0098609">
    <property type="term" value="P:cell-cell adhesion"/>
    <property type="evidence" value="ECO:0007669"/>
    <property type="project" value="TreeGrafter"/>
</dbReference>
<dbReference type="GO" id="GO:0005886">
    <property type="term" value="C:plasma membrane"/>
    <property type="evidence" value="ECO:0007669"/>
    <property type="project" value="TreeGrafter"/>
</dbReference>
<comment type="caution">
    <text evidence="9">The sequence shown here is derived from an EMBL/GenBank/DDBJ whole genome shotgun (WGS) entry which is preliminary data.</text>
</comment>
<evidence type="ECO:0000256" key="2">
    <source>
        <dbReference type="ARBA" id="ARBA00023136"/>
    </source>
</evidence>
<proteinExistence type="predicted"/>
<dbReference type="OrthoDB" id="5969272at2759"/>
<evidence type="ECO:0000313" key="9">
    <source>
        <dbReference type="EMBL" id="KHN75071.1"/>
    </source>
</evidence>
<evidence type="ECO:0000256" key="1">
    <source>
        <dbReference type="ARBA" id="ARBA00004479"/>
    </source>
</evidence>
<comment type="subcellular location">
    <subcellularLocation>
        <location evidence="1">Membrane</location>
        <topology evidence="1">Single-pass type I membrane protein</topology>
    </subcellularLocation>
</comment>
<keyword evidence="5" id="KW-0393">Immunoglobulin domain</keyword>
<feature type="domain" description="Ig-like" evidence="8">
    <location>
        <begin position="31"/>
        <end position="121"/>
    </location>
</feature>
<evidence type="ECO:0000259" key="8">
    <source>
        <dbReference type="PROSITE" id="PS50835"/>
    </source>
</evidence>
<gene>
    <name evidence="9" type="primary">unc-89</name>
    <name evidence="9" type="ORF">Tcan_16273</name>
</gene>
<keyword evidence="4" id="KW-0325">Glycoprotein</keyword>
<dbReference type="EMBL" id="JPKZ01002783">
    <property type="protein sequence ID" value="KHN75071.1"/>
    <property type="molecule type" value="Genomic_DNA"/>
</dbReference>
<dbReference type="InterPro" id="IPR058814">
    <property type="entry name" value="ZIG1/7_N"/>
</dbReference>
<dbReference type="SUPFAM" id="SSF48726">
    <property type="entry name" value="Immunoglobulin"/>
    <property type="match status" value="2"/>
</dbReference>
<evidence type="ECO:0000256" key="3">
    <source>
        <dbReference type="ARBA" id="ARBA00023157"/>
    </source>
</evidence>
<dbReference type="Pfam" id="PF13927">
    <property type="entry name" value="Ig_3"/>
    <property type="match status" value="1"/>
</dbReference>
<dbReference type="Pfam" id="PF26428">
    <property type="entry name" value="Zwei_Ig_N"/>
    <property type="match status" value="1"/>
</dbReference>
<dbReference type="GO" id="GO:0050839">
    <property type="term" value="F:cell adhesion molecule binding"/>
    <property type="evidence" value="ECO:0007669"/>
    <property type="project" value="TreeGrafter"/>
</dbReference>
<dbReference type="SMART" id="SM00408">
    <property type="entry name" value="IGc2"/>
    <property type="match status" value="1"/>
</dbReference>
<keyword evidence="6" id="KW-0812">Transmembrane</keyword>
<keyword evidence="6" id="KW-1133">Transmembrane helix</keyword>
<protein>
    <submittedName>
        <fullName evidence="9">Muscle M-line assembly protein unc-89</fullName>
    </submittedName>
</protein>
<dbReference type="Proteomes" id="UP000031036">
    <property type="component" value="Unassembled WGS sequence"/>
</dbReference>
<dbReference type="InterPro" id="IPR007110">
    <property type="entry name" value="Ig-like_dom"/>
</dbReference>